<dbReference type="AlphaFoldDB" id="A0A812UKS7"/>
<dbReference type="Gene3D" id="3.90.176.10">
    <property type="entry name" value="Toxin ADP-ribosyltransferase, Chain A, domain 1"/>
    <property type="match status" value="1"/>
</dbReference>
<evidence type="ECO:0000313" key="2">
    <source>
        <dbReference type="EMBL" id="CAE7572467.1"/>
    </source>
</evidence>
<proteinExistence type="predicted"/>
<evidence type="ECO:0000256" key="1">
    <source>
        <dbReference type="SAM" id="MobiDB-lite"/>
    </source>
</evidence>
<sequence length="575" mass="63771">MIAATATYQATFKKQINAKISWGGYCSPRCRLKAKKPTSQCGNQPEPAASETKVLDAEPSLPSSLSSPSCETISFNITPISGGYVDSFTEAGLKQLAQALCSDADDHDLPGSVNHSFSVPPAAVAHDVSEDAEHDEPHEPHGELQAGSTDLQPAASLSSRQQFEVNIQPVTLLSEGAVEYKPNFRKFVLETDEADPCEHFFAGGMQESEEKQWEEAIRLYTGDSVYSEMNRALREDDEDGLRVYGRLINLTMQPFRYSAMYPKRLLQPHVGTVWRGCALPDDVLAQYKVGEVIVWEAFSSTTTEEAVCFGGVKFEIHCSKALKHRIHGGMLQQEFLVPAEIHDLSQFKGEMEVLYPPYTTFRIVSKVTEAGRPLVVLETTELPSLFMLVAQGRWDEVQEGIQARHEGSTADSPAWFTQHEDASESLMSQVASKIEVEGGTSGGLAVVQQMHGLGANPTAAHEQLLQAGLGPETLKLPEAHPKWFFDASIKNDDDKQMSERVEVHDGLTWQRYYARESTLLEQWYTSGHEGELEFTVVNNLEEHTTYVVSYDAGCMWQKPLGNTMIGHLRQVLRQA</sequence>
<name>A0A812UKS7_9DINO</name>
<feature type="region of interest" description="Disordered" evidence="1">
    <location>
        <begin position="35"/>
        <end position="65"/>
    </location>
</feature>
<organism evidence="2 3">
    <name type="scientific">Symbiodinium natans</name>
    <dbReference type="NCBI Taxonomy" id="878477"/>
    <lineage>
        <taxon>Eukaryota</taxon>
        <taxon>Sar</taxon>
        <taxon>Alveolata</taxon>
        <taxon>Dinophyceae</taxon>
        <taxon>Suessiales</taxon>
        <taxon>Symbiodiniaceae</taxon>
        <taxon>Symbiodinium</taxon>
    </lineage>
</organism>
<feature type="compositionally biased region" description="Basic and acidic residues" evidence="1">
    <location>
        <begin position="127"/>
        <end position="142"/>
    </location>
</feature>
<evidence type="ECO:0000313" key="3">
    <source>
        <dbReference type="Proteomes" id="UP000604046"/>
    </source>
</evidence>
<dbReference type="Proteomes" id="UP000604046">
    <property type="component" value="Unassembled WGS sequence"/>
</dbReference>
<dbReference type="SUPFAM" id="SSF56399">
    <property type="entry name" value="ADP-ribosylation"/>
    <property type="match status" value="1"/>
</dbReference>
<comment type="caution">
    <text evidence="2">The sequence shown here is derived from an EMBL/GenBank/DDBJ whole genome shotgun (WGS) entry which is preliminary data.</text>
</comment>
<dbReference type="OrthoDB" id="423533at2759"/>
<reference evidence="2" key="1">
    <citation type="submission" date="2021-02" db="EMBL/GenBank/DDBJ databases">
        <authorList>
            <person name="Dougan E. K."/>
            <person name="Rhodes N."/>
            <person name="Thang M."/>
            <person name="Chan C."/>
        </authorList>
    </citation>
    <scope>NUCLEOTIDE SEQUENCE</scope>
</reference>
<gene>
    <name evidence="2" type="ORF">SNAT2548_LOCUS32622</name>
</gene>
<keyword evidence="3" id="KW-1185">Reference proteome</keyword>
<feature type="compositionally biased region" description="Polar residues" evidence="1">
    <location>
        <begin position="146"/>
        <end position="157"/>
    </location>
</feature>
<dbReference type="PROSITE" id="PS51996">
    <property type="entry name" value="TR_MART"/>
    <property type="match status" value="1"/>
</dbReference>
<evidence type="ECO:0008006" key="4">
    <source>
        <dbReference type="Google" id="ProtNLM"/>
    </source>
</evidence>
<feature type="region of interest" description="Disordered" evidence="1">
    <location>
        <begin position="127"/>
        <end position="157"/>
    </location>
</feature>
<dbReference type="EMBL" id="CAJNDS010002718">
    <property type="protein sequence ID" value="CAE7572467.1"/>
    <property type="molecule type" value="Genomic_DNA"/>
</dbReference>
<accession>A0A812UKS7</accession>
<protein>
    <recommendedName>
        <fullName evidence="4">Mono(ADP-ribosyl)transferase</fullName>
    </recommendedName>
</protein>